<comment type="caution">
    <text evidence="1">The sequence shown here is derived from an EMBL/GenBank/DDBJ whole genome shotgun (WGS) entry which is preliminary data.</text>
</comment>
<reference evidence="1 2" key="1">
    <citation type="submission" date="2015-12" db="EMBL/GenBank/DDBJ databases">
        <title>Dictyostelia acquired genes for synthesis and detection of signals that induce cell-type specialization by lateral gene transfer from prokaryotes.</title>
        <authorList>
            <person name="Gloeckner G."/>
            <person name="Schaap P."/>
        </authorList>
    </citation>
    <scope>NUCLEOTIDE SEQUENCE [LARGE SCALE GENOMIC DNA]</scope>
    <source>
        <strain evidence="1 2">TK</strain>
    </source>
</reference>
<dbReference type="FunCoup" id="A0A151Z957">
    <property type="interactions" value="124"/>
</dbReference>
<protein>
    <submittedName>
        <fullName evidence="1">Uncharacterized protein</fullName>
    </submittedName>
</protein>
<sequence>MSSQTINYSYLLTTSLNSPYKKLTDQQNIVYHFSITDDIIEPILKDKNNYTPTIRYFQEEYIDSKDFKLMASGTWAKYQDGKLVVKKTQNLGDGYLAINLLKEEEAKTTISKDMVPYASFFVKRYKFSLVNDITLYIDCAFYEDKVALYGSAKTLARESNFLKLCDLIRVYQNPTAVQRKIIHYLSLSKRVDLPSTSKNDLISPQLKDCDPFQDAYFNIKIN</sequence>
<evidence type="ECO:0000313" key="2">
    <source>
        <dbReference type="Proteomes" id="UP000076078"/>
    </source>
</evidence>
<dbReference type="EMBL" id="LODT01000037">
    <property type="protein sequence ID" value="KYQ90481.1"/>
    <property type="molecule type" value="Genomic_DNA"/>
</dbReference>
<dbReference type="InParanoid" id="A0A151Z957"/>
<gene>
    <name evidence="1" type="ORF">DLAC_09106</name>
</gene>
<name>A0A151Z957_TIELA</name>
<organism evidence="1 2">
    <name type="scientific">Tieghemostelium lacteum</name>
    <name type="common">Slime mold</name>
    <name type="synonym">Dictyostelium lacteum</name>
    <dbReference type="NCBI Taxonomy" id="361077"/>
    <lineage>
        <taxon>Eukaryota</taxon>
        <taxon>Amoebozoa</taxon>
        <taxon>Evosea</taxon>
        <taxon>Eumycetozoa</taxon>
        <taxon>Dictyostelia</taxon>
        <taxon>Dictyosteliales</taxon>
        <taxon>Raperosteliaceae</taxon>
        <taxon>Tieghemostelium</taxon>
    </lineage>
</organism>
<accession>A0A151Z957</accession>
<proteinExistence type="predicted"/>
<keyword evidence="2" id="KW-1185">Reference proteome</keyword>
<dbReference type="AlphaFoldDB" id="A0A151Z957"/>
<evidence type="ECO:0000313" key="1">
    <source>
        <dbReference type="EMBL" id="KYQ90481.1"/>
    </source>
</evidence>
<dbReference type="Proteomes" id="UP000076078">
    <property type="component" value="Unassembled WGS sequence"/>
</dbReference>